<evidence type="ECO:0000256" key="3">
    <source>
        <dbReference type="SAM" id="Phobius"/>
    </source>
</evidence>
<keyword evidence="3" id="KW-1133">Transmembrane helix</keyword>
<keyword evidence="1" id="KW-0175">Coiled coil</keyword>
<dbReference type="PaxDb" id="55529-EKX48378"/>
<dbReference type="Pfam" id="PF07885">
    <property type="entry name" value="Ion_trans_2"/>
    <property type="match status" value="1"/>
</dbReference>
<accession>L1JIN7</accession>
<dbReference type="eggNOG" id="KOG3684">
    <property type="taxonomic scope" value="Eukaryota"/>
</dbReference>
<feature type="domain" description="Potassium channel" evidence="4">
    <location>
        <begin position="255"/>
        <end position="312"/>
    </location>
</feature>
<dbReference type="EnsemblProtists" id="EKX48378">
    <property type="protein sequence ID" value="EKX48378"/>
    <property type="gene ID" value="GUITHDRAFT_136883"/>
</dbReference>
<evidence type="ECO:0000313" key="6">
    <source>
        <dbReference type="EnsemblProtists" id="EKX48378"/>
    </source>
</evidence>
<feature type="compositionally biased region" description="Acidic residues" evidence="2">
    <location>
        <begin position="1"/>
        <end position="15"/>
    </location>
</feature>
<reference evidence="7" key="2">
    <citation type="submission" date="2012-11" db="EMBL/GenBank/DDBJ databases">
        <authorList>
            <person name="Kuo A."/>
            <person name="Curtis B.A."/>
            <person name="Tanifuji G."/>
            <person name="Burki F."/>
            <person name="Gruber A."/>
            <person name="Irimia M."/>
            <person name="Maruyama S."/>
            <person name="Arias M.C."/>
            <person name="Ball S.G."/>
            <person name="Gile G.H."/>
            <person name="Hirakawa Y."/>
            <person name="Hopkins J.F."/>
            <person name="Rensing S.A."/>
            <person name="Schmutz J."/>
            <person name="Symeonidi A."/>
            <person name="Elias M."/>
            <person name="Eveleigh R.J."/>
            <person name="Herman E.K."/>
            <person name="Klute M.J."/>
            <person name="Nakayama T."/>
            <person name="Obornik M."/>
            <person name="Reyes-Prieto A."/>
            <person name="Armbrust E.V."/>
            <person name="Aves S.J."/>
            <person name="Beiko R.G."/>
            <person name="Coutinho P."/>
            <person name="Dacks J.B."/>
            <person name="Durnford D.G."/>
            <person name="Fast N.M."/>
            <person name="Green B.R."/>
            <person name="Grisdale C."/>
            <person name="Hempe F."/>
            <person name="Henrissat B."/>
            <person name="Hoppner M.P."/>
            <person name="Ishida K.-I."/>
            <person name="Kim E."/>
            <person name="Koreny L."/>
            <person name="Kroth P.G."/>
            <person name="Liu Y."/>
            <person name="Malik S.-B."/>
            <person name="Maier U.G."/>
            <person name="McRose D."/>
            <person name="Mock T."/>
            <person name="Neilson J.A."/>
            <person name="Onodera N.T."/>
            <person name="Poole A.M."/>
            <person name="Pritham E.J."/>
            <person name="Richards T.A."/>
            <person name="Rocap G."/>
            <person name="Roy S.W."/>
            <person name="Sarai C."/>
            <person name="Schaack S."/>
            <person name="Shirato S."/>
            <person name="Slamovits C.H."/>
            <person name="Spencer D.F."/>
            <person name="Suzuki S."/>
            <person name="Worden A.Z."/>
            <person name="Zauner S."/>
            <person name="Barry K."/>
            <person name="Bell C."/>
            <person name="Bharti A.K."/>
            <person name="Crow J.A."/>
            <person name="Grimwood J."/>
            <person name="Kramer R."/>
            <person name="Lindquist E."/>
            <person name="Lucas S."/>
            <person name="Salamov A."/>
            <person name="McFadden G.I."/>
            <person name="Lane C.E."/>
            <person name="Keeling P.J."/>
            <person name="Gray M.W."/>
            <person name="Grigoriev I.V."/>
            <person name="Archibald J.M."/>
        </authorList>
    </citation>
    <scope>NUCLEOTIDE SEQUENCE</scope>
    <source>
        <strain evidence="7">CCMP2712</strain>
    </source>
</reference>
<dbReference type="RefSeq" id="XP_005835358.1">
    <property type="nucleotide sequence ID" value="XM_005835301.1"/>
</dbReference>
<protein>
    <recommendedName>
        <fullName evidence="4">Potassium channel domain-containing protein</fullName>
    </recommendedName>
</protein>
<dbReference type="GeneID" id="17304999"/>
<feature type="coiled-coil region" evidence="1">
    <location>
        <begin position="456"/>
        <end position="483"/>
    </location>
</feature>
<name>L1JIN7_GUITC</name>
<dbReference type="GO" id="GO:0016020">
    <property type="term" value="C:membrane"/>
    <property type="evidence" value="ECO:0007669"/>
    <property type="project" value="InterPro"/>
</dbReference>
<reference evidence="5 7" key="1">
    <citation type="journal article" date="2012" name="Nature">
        <title>Algal genomes reveal evolutionary mosaicism and the fate of nucleomorphs.</title>
        <authorList>
            <consortium name="DOE Joint Genome Institute"/>
            <person name="Curtis B.A."/>
            <person name="Tanifuji G."/>
            <person name="Burki F."/>
            <person name="Gruber A."/>
            <person name="Irimia M."/>
            <person name="Maruyama S."/>
            <person name="Arias M.C."/>
            <person name="Ball S.G."/>
            <person name="Gile G.H."/>
            <person name="Hirakawa Y."/>
            <person name="Hopkins J.F."/>
            <person name="Kuo A."/>
            <person name="Rensing S.A."/>
            <person name="Schmutz J."/>
            <person name="Symeonidi A."/>
            <person name="Elias M."/>
            <person name="Eveleigh R.J."/>
            <person name="Herman E.K."/>
            <person name="Klute M.J."/>
            <person name="Nakayama T."/>
            <person name="Obornik M."/>
            <person name="Reyes-Prieto A."/>
            <person name="Armbrust E.V."/>
            <person name="Aves S.J."/>
            <person name="Beiko R.G."/>
            <person name="Coutinho P."/>
            <person name="Dacks J.B."/>
            <person name="Durnford D.G."/>
            <person name="Fast N.M."/>
            <person name="Green B.R."/>
            <person name="Grisdale C.J."/>
            <person name="Hempel F."/>
            <person name="Henrissat B."/>
            <person name="Hoppner M.P."/>
            <person name="Ishida K."/>
            <person name="Kim E."/>
            <person name="Koreny L."/>
            <person name="Kroth P.G."/>
            <person name="Liu Y."/>
            <person name="Malik S.B."/>
            <person name="Maier U.G."/>
            <person name="McRose D."/>
            <person name="Mock T."/>
            <person name="Neilson J.A."/>
            <person name="Onodera N.T."/>
            <person name="Poole A.M."/>
            <person name="Pritham E.J."/>
            <person name="Richards T.A."/>
            <person name="Rocap G."/>
            <person name="Roy S.W."/>
            <person name="Sarai C."/>
            <person name="Schaack S."/>
            <person name="Shirato S."/>
            <person name="Slamovits C.H."/>
            <person name="Spencer D.F."/>
            <person name="Suzuki S."/>
            <person name="Worden A.Z."/>
            <person name="Zauner S."/>
            <person name="Barry K."/>
            <person name="Bell C."/>
            <person name="Bharti A.K."/>
            <person name="Crow J.A."/>
            <person name="Grimwood J."/>
            <person name="Kramer R."/>
            <person name="Lindquist E."/>
            <person name="Lucas S."/>
            <person name="Salamov A."/>
            <person name="McFadden G.I."/>
            <person name="Lane C.E."/>
            <person name="Keeling P.J."/>
            <person name="Gray M.W."/>
            <person name="Grigoriev I.V."/>
            <person name="Archibald J.M."/>
        </authorList>
    </citation>
    <scope>NUCLEOTIDE SEQUENCE</scope>
    <source>
        <strain evidence="5 7">CCMP2712</strain>
    </source>
</reference>
<proteinExistence type="predicted"/>
<evidence type="ECO:0000256" key="1">
    <source>
        <dbReference type="SAM" id="Coils"/>
    </source>
</evidence>
<gene>
    <name evidence="5" type="ORF">GUITHDRAFT_136883</name>
</gene>
<dbReference type="SUPFAM" id="SSF81324">
    <property type="entry name" value="Voltage-gated potassium channels"/>
    <property type="match status" value="1"/>
</dbReference>
<keyword evidence="3" id="KW-0472">Membrane</keyword>
<evidence type="ECO:0000313" key="5">
    <source>
        <dbReference type="EMBL" id="EKX48378.1"/>
    </source>
</evidence>
<keyword evidence="7" id="KW-1185">Reference proteome</keyword>
<dbReference type="InterPro" id="IPR013099">
    <property type="entry name" value="K_chnl_dom"/>
</dbReference>
<keyword evidence="3" id="KW-0812">Transmembrane</keyword>
<dbReference type="Proteomes" id="UP000011087">
    <property type="component" value="Unassembled WGS sequence"/>
</dbReference>
<dbReference type="PANTHER" id="PTHR10153">
    <property type="entry name" value="SMALL CONDUCTANCE CALCIUM-ACTIVATED POTASSIUM CHANNEL"/>
    <property type="match status" value="1"/>
</dbReference>
<dbReference type="GO" id="GO:0016286">
    <property type="term" value="F:small conductance calcium-activated potassium channel activity"/>
    <property type="evidence" value="ECO:0007669"/>
    <property type="project" value="InterPro"/>
</dbReference>
<dbReference type="InterPro" id="IPR015449">
    <property type="entry name" value="K_chnl_Ca-activ_SK"/>
</dbReference>
<organism evidence="5">
    <name type="scientific">Guillardia theta (strain CCMP2712)</name>
    <name type="common">Cryptophyte</name>
    <dbReference type="NCBI Taxonomy" id="905079"/>
    <lineage>
        <taxon>Eukaryota</taxon>
        <taxon>Cryptophyceae</taxon>
        <taxon>Pyrenomonadales</taxon>
        <taxon>Geminigeraceae</taxon>
        <taxon>Guillardia</taxon>
    </lineage>
</organism>
<evidence type="ECO:0000256" key="2">
    <source>
        <dbReference type="SAM" id="MobiDB-lite"/>
    </source>
</evidence>
<dbReference type="Gene3D" id="1.10.287.70">
    <property type="match status" value="1"/>
</dbReference>
<feature type="transmembrane region" description="Helical" evidence="3">
    <location>
        <begin position="121"/>
        <end position="142"/>
    </location>
</feature>
<evidence type="ECO:0000259" key="4">
    <source>
        <dbReference type="Pfam" id="PF07885"/>
    </source>
</evidence>
<dbReference type="EMBL" id="JH992986">
    <property type="protein sequence ID" value="EKX48378.1"/>
    <property type="molecule type" value="Genomic_DNA"/>
</dbReference>
<feature type="transmembrane region" description="Helical" evidence="3">
    <location>
        <begin position="222"/>
        <end position="240"/>
    </location>
</feature>
<dbReference type="OrthoDB" id="73653at2759"/>
<feature type="region of interest" description="Disordered" evidence="2">
    <location>
        <begin position="1"/>
        <end position="24"/>
    </location>
</feature>
<sequence length="505" mass="57524">MAEDDEVEEAGEEEGQQGGGPGGEVEVRDWFTSYVHAKGHAELQEEIVTSRLEQNFKPGIEDLPSDNHEVSNALKGIVKMNESLNAQSYLIHLISSLSFFSLFLSVVAQEINMMFHGSAKSIVLILRFAVLAFSLRLAYAVLSYHLLRANIVMFDVDHQLRVAVEVLVSFVHCPPGIVTDITIEQPNIPKHIFDGPPVIKFPLDNLLTALSTLRIFFCVRSIRQVALGSLSIICLMAYWLRLMESFQDADRAAINHLGDFSNQLWLITVSLTGVGYGDSVAVTRLGRFVSAISFIMGFVISSMMLTVFTRFVRLGKTEERCADVFVKNYRMLVGQKAAQRYIIAWYRLFKFYQDTKKRRDMQYESSQSLGDGTRVENIEWNSTQENILYSQWNSARSLFETLIGCEESLFRKRWARIRKELKTRQESDLSTELLLSEILQEVDVLENEVCSQGHRVVELKEKLSKLEQQLEGGQREIQAIQDISRSNANMIETVHAHMKAHLRDR</sequence>
<dbReference type="KEGG" id="gtt:GUITHDRAFT_136883"/>
<feature type="transmembrane region" description="Helical" evidence="3">
    <location>
        <begin position="89"/>
        <end position="109"/>
    </location>
</feature>
<reference evidence="6" key="3">
    <citation type="submission" date="2015-06" db="UniProtKB">
        <authorList>
            <consortium name="EnsemblProtists"/>
        </authorList>
    </citation>
    <scope>IDENTIFICATION</scope>
</reference>
<evidence type="ECO:0000313" key="7">
    <source>
        <dbReference type="Proteomes" id="UP000011087"/>
    </source>
</evidence>
<dbReference type="HOGENOM" id="CLU_540199_0_0_1"/>
<feature type="transmembrane region" description="Helical" evidence="3">
    <location>
        <begin position="288"/>
        <end position="308"/>
    </location>
</feature>
<dbReference type="AlphaFoldDB" id="L1JIN7"/>